<feature type="region of interest" description="Disordered" evidence="1">
    <location>
        <begin position="89"/>
        <end position="108"/>
    </location>
</feature>
<evidence type="ECO:0000313" key="3">
    <source>
        <dbReference type="Proteomes" id="UP000325313"/>
    </source>
</evidence>
<evidence type="ECO:0000256" key="1">
    <source>
        <dbReference type="SAM" id="MobiDB-lite"/>
    </source>
</evidence>
<organism evidence="2 3">
    <name type="scientific">Puccinia graminis f. sp. tritici</name>
    <dbReference type="NCBI Taxonomy" id="56615"/>
    <lineage>
        <taxon>Eukaryota</taxon>
        <taxon>Fungi</taxon>
        <taxon>Dikarya</taxon>
        <taxon>Basidiomycota</taxon>
        <taxon>Pucciniomycotina</taxon>
        <taxon>Pucciniomycetes</taxon>
        <taxon>Pucciniales</taxon>
        <taxon>Pucciniaceae</taxon>
        <taxon>Puccinia</taxon>
    </lineage>
</organism>
<gene>
    <name evidence="2" type="ORF">PGTUg99_000819</name>
</gene>
<accession>A0A5B0RA23</accession>
<proteinExistence type="predicted"/>
<feature type="compositionally biased region" description="Basic and acidic residues" evidence="1">
    <location>
        <begin position="94"/>
        <end position="108"/>
    </location>
</feature>
<reference evidence="2 3" key="1">
    <citation type="submission" date="2019-05" db="EMBL/GenBank/DDBJ databases">
        <title>Emergence of the Ug99 lineage of the wheat stem rust pathogen through somatic hybridization.</title>
        <authorList>
            <person name="Li F."/>
            <person name="Upadhyaya N.M."/>
            <person name="Sperschneider J."/>
            <person name="Matny O."/>
            <person name="Nguyen-Phuc H."/>
            <person name="Mago R."/>
            <person name="Raley C."/>
            <person name="Miller M.E."/>
            <person name="Silverstein K.A.T."/>
            <person name="Henningsen E."/>
            <person name="Hirsch C.D."/>
            <person name="Visser B."/>
            <person name="Pretorius Z.A."/>
            <person name="Steffenson B.J."/>
            <person name="Schwessinger B."/>
            <person name="Dodds P.N."/>
            <person name="Figueroa M."/>
        </authorList>
    </citation>
    <scope>NUCLEOTIDE SEQUENCE [LARGE SCALE GENOMIC DNA]</scope>
    <source>
        <strain evidence="2 3">Ug99</strain>
    </source>
</reference>
<dbReference type="EMBL" id="VDEP01000231">
    <property type="protein sequence ID" value="KAA1122586.1"/>
    <property type="molecule type" value="Genomic_DNA"/>
</dbReference>
<evidence type="ECO:0000313" key="2">
    <source>
        <dbReference type="EMBL" id="KAA1122586.1"/>
    </source>
</evidence>
<dbReference type="AlphaFoldDB" id="A0A5B0RA23"/>
<comment type="caution">
    <text evidence="2">The sequence shown here is derived from an EMBL/GenBank/DDBJ whole genome shotgun (WGS) entry which is preliminary data.</text>
</comment>
<sequence>MILSRTNSCRIEENKQDSLRLVSLSSAGLESTAPQIKVNLPSTTQIDFELKMFIPRSISGCRQRTHDSPQDQKATQVCRFSFDSIQDEIASQPKVDRTRPYQADRCDD</sequence>
<protein>
    <submittedName>
        <fullName evidence="2">Uncharacterized protein</fullName>
    </submittedName>
</protein>
<dbReference type="Proteomes" id="UP000325313">
    <property type="component" value="Unassembled WGS sequence"/>
</dbReference>
<name>A0A5B0RA23_PUCGR</name>